<dbReference type="eggNOG" id="KOG4651">
    <property type="taxonomic scope" value="Eukaryota"/>
</dbReference>
<dbReference type="Pfam" id="PF03567">
    <property type="entry name" value="Sulfotransfer_2"/>
    <property type="match status" value="2"/>
</dbReference>
<evidence type="ECO:0000256" key="7">
    <source>
        <dbReference type="ARBA" id="ARBA00023136"/>
    </source>
</evidence>
<evidence type="ECO:0000256" key="3">
    <source>
        <dbReference type="ARBA" id="ARBA00022679"/>
    </source>
</evidence>
<dbReference type="AlphaFoldDB" id="C4A0E6"/>
<evidence type="ECO:0000256" key="6">
    <source>
        <dbReference type="ARBA" id="ARBA00023034"/>
    </source>
</evidence>
<name>C4A0E6_BRAFL</name>
<keyword evidence="5" id="KW-1133">Transmembrane helix</keyword>
<keyword evidence="7" id="KW-0472">Membrane</keyword>
<evidence type="ECO:0000256" key="2">
    <source>
        <dbReference type="ARBA" id="ARBA00006339"/>
    </source>
</evidence>
<keyword evidence="9" id="KW-0735">Signal-anchor</keyword>
<keyword evidence="4" id="KW-0812">Transmembrane</keyword>
<keyword evidence="6 9" id="KW-0333">Golgi apparatus</keyword>
<proteinExistence type="inferred from homology"/>
<dbReference type="GO" id="GO:0000139">
    <property type="term" value="C:Golgi membrane"/>
    <property type="evidence" value="ECO:0007669"/>
    <property type="project" value="UniProtKB-SubCell"/>
</dbReference>
<comment type="similarity">
    <text evidence="2 9">Belongs to the sulfotransferase 2 family.</text>
</comment>
<evidence type="ECO:0000256" key="8">
    <source>
        <dbReference type="ARBA" id="ARBA00023180"/>
    </source>
</evidence>
<accession>C4A0E6</accession>
<protein>
    <recommendedName>
        <fullName evidence="9">Carbohydrate sulfotransferase</fullName>
        <ecNumber evidence="9">2.8.2.-</ecNumber>
    </recommendedName>
</protein>
<evidence type="ECO:0000256" key="4">
    <source>
        <dbReference type="ARBA" id="ARBA00022692"/>
    </source>
</evidence>
<dbReference type="PANTHER" id="PTHR12137">
    <property type="entry name" value="CARBOHYDRATE SULFOTRANSFERASE"/>
    <property type="match status" value="1"/>
</dbReference>
<sequence>MVGDSQNVERLLARGSVGDSQKEEHYIFLEENRELAKELSEQRRGFQSQRYLNQLVVIERTKTMYCYIPKTGCTTTKLVLYNLQHDTNESNADHELDWIHKQHFRLLKSYSKKGAERRLATYNKFIVVRDPLERLVSAWLDKFVNYPRRSSFIKRMLQRTRKENWTKTATREVKYDFIAHTDTLAEDLRLFFHKIGVVGKDGILPRQHPTRARTGFGNVFRQVPTEDIRHIGEIYKPDFDMFGYSFEEDLVIIEREKRDALKQNSSVQ</sequence>
<dbReference type="EC" id="2.8.2.-" evidence="9"/>
<keyword evidence="9" id="KW-0119">Carbohydrate metabolism</keyword>
<keyword evidence="8 9" id="KW-0325">Glycoprotein</keyword>
<dbReference type="InterPro" id="IPR018011">
    <property type="entry name" value="Carb_sulfotrans_8-10"/>
</dbReference>
<keyword evidence="3 9" id="KW-0808">Transferase</keyword>
<reference evidence="10" key="1">
    <citation type="journal article" date="2008" name="Nature">
        <title>The amphioxus genome and the evolution of the chordate karyotype.</title>
        <authorList>
            <consortium name="US DOE Joint Genome Institute (JGI-PGF)"/>
            <person name="Putnam N.H."/>
            <person name="Butts T."/>
            <person name="Ferrier D.E.K."/>
            <person name="Furlong R.F."/>
            <person name="Hellsten U."/>
            <person name="Kawashima T."/>
            <person name="Robinson-Rechavi M."/>
            <person name="Shoguchi E."/>
            <person name="Terry A."/>
            <person name="Yu J.-K."/>
            <person name="Benito-Gutierrez E.L."/>
            <person name="Dubchak I."/>
            <person name="Garcia-Fernandez J."/>
            <person name="Gibson-Brown J.J."/>
            <person name="Grigoriev I.V."/>
            <person name="Horton A.C."/>
            <person name="de Jong P.J."/>
            <person name="Jurka J."/>
            <person name="Kapitonov V.V."/>
            <person name="Kohara Y."/>
            <person name="Kuroki Y."/>
            <person name="Lindquist E."/>
            <person name="Lucas S."/>
            <person name="Osoegawa K."/>
            <person name="Pennacchio L.A."/>
            <person name="Salamov A.A."/>
            <person name="Satou Y."/>
            <person name="Sauka-Spengler T."/>
            <person name="Schmutz J."/>
            <person name="Shin-I T."/>
            <person name="Toyoda A."/>
            <person name="Bronner-Fraser M."/>
            <person name="Fujiyama A."/>
            <person name="Holland L.Z."/>
            <person name="Holland P.W.H."/>
            <person name="Satoh N."/>
            <person name="Rokhsar D.S."/>
        </authorList>
    </citation>
    <scope>NUCLEOTIDE SEQUENCE [LARGE SCALE GENOMIC DNA]</scope>
    <source>
        <strain evidence="10">S238N-H82</strain>
        <tissue evidence="10">Testes</tissue>
    </source>
</reference>
<evidence type="ECO:0000256" key="5">
    <source>
        <dbReference type="ARBA" id="ARBA00022989"/>
    </source>
</evidence>
<gene>
    <name evidence="10" type="ORF">BRAFLDRAFT_133019</name>
</gene>
<evidence type="ECO:0000256" key="9">
    <source>
        <dbReference type="RuleBase" id="RU364020"/>
    </source>
</evidence>
<dbReference type="GO" id="GO:0008146">
    <property type="term" value="F:sulfotransferase activity"/>
    <property type="evidence" value="ECO:0007669"/>
    <property type="project" value="InterPro"/>
</dbReference>
<evidence type="ECO:0000256" key="1">
    <source>
        <dbReference type="ARBA" id="ARBA00004323"/>
    </source>
</evidence>
<dbReference type="PANTHER" id="PTHR12137:SF33">
    <property type="entry name" value="CARBOHYDRATE SULFOTRANSFERASE 14"/>
    <property type="match status" value="1"/>
</dbReference>
<dbReference type="GO" id="GO:0016051">
    <property type="term" value="P:carbohydrate biosynthetic process"/>
    <property type="evidence" value="ECO:0007669"/>
    <property type="project" value="InterPro"/>
</dbReference>
<dbReference type="InParanoid" id="C4A0E6"/>
<organism>
    <name type="scientific">Branchiostoma floridae</name>
    <name type="common">Florida lancelet</name>
    <name type="synonym">Amphioxus</name>
    <dbReference type="NCBI Taxonomy" id="7739"/>
    <lineage>
        <taxon>Eukaryota</taxon>
        <taxon>Metazoa</taxon>
        <taxon>Chordata</taxon>
        <taxon>Cephalochordata</taxon>
        <taxon>Leptocardii</taxon>
        <taxon>Amphioxiformes</taxon>
        <taxon>Branchiostomatidae</taxon>
        <taxon>Branchiostoma</taxon>
    </lineage>
</organism>
<dbReference type="EMBL" id="GG666801">
    <property type="protein sequence ID" value="EEN41732.1"/>
    <property type="molecule type" value="Genomic_DNA"/>
</dbReference>
<evidence type="ECO:0000313" key="10">
    <source>
        <dbReference type="EMBL" id="EEN41732.1"/>
    </source>
</evidence>
<comment type="subcellular location">
    <subcellularLocation>
        <location evidence="1 9">Golgi apparatus membrane</location>
        <topology evidence="1 9">Single-pass type II membrane protein</topology>
    </subcellularLocation>
</comment>
<dbReference type="InterPro" id="IPR005331">
    <property type="entry name" value="Sulfotransferase"/>
</dbReference>